<dbReference type="SUPFAM" id="SSF160719">
    <property type="entry name" value="gpW/gp25-like"/>
    <property type="match status" value="1"/>
</dbReference>
<comment type="caution">
    <text evidence="2">The sequence shown here is derived from an EMBL/GenBank/DDBJ whole genome shotgun (WGS) entry which is preliminary data.</text>
</comment>
<dbReference type="Pfam" id="PF04965">
    <property type="entry name" value="GPW_gp25"/>
    <property type="match status" value="1"/>
</dbReference>
<organism evidence="2">
    <name type="scientific">bioreactor metagenome</name>
    <dbReference type="NCBI Taxonomy" id="1076179"/>
    <lineage>
        <taxon>unclassified sequences</taxon>
        <taxon>metagenomes</taxon>
        <taxon>ecological metagenomes</taxon>
    </lineage>
</organism>
<evidence type="ECO:0000313" key="2">
    <source>
        <dbReference type="EMBL" id="MPM64357.1"/>
    </source>
</evidence>
<dbReference type="EMBL" id="VSSQ01019906">
    <property type="protein sequence ID" value="MPM64357.1"/>
    <property type="molecule type" value="Genomic_DNA"/>
</dbReference>
<dbReference type="Gene3D" id="3.10.450.40">
    <property type="match status" value="1"/>
</dbReference>
<protein>
    <recommendedName>
        <fullName evidence="1">IraD/Gp25-like domain-containing protein</fullName>
    </recommendedName>
</protein>
<dbReference type="AlphaFoldDB" id="A0A645BG91"/>
<sequence>MARLIADITEAIEAKEPRVSVERVSLEPSADEAMQGRLYPKVTYRVKDGVTL</sequence>
<feature type="domain" description="IraD/Gp25-like" evidence="1">
    <location>
        <begin position="2"/>
        <end position="47"/>
    </location>
</feature>
<reference evidence="2" key="1">
    <citation type="submission" date="2019-08" db="EMBL/GenBank/DDBJ databases">
        <authorList>
            <person name="Kucharzyk K."/>
            <person name="Murdoch R.W."/>
            <person name="Higgins S."/>
            <person name="Loffler F."/>
        </authorList>
    </citation>
    <scope>NUCLEOTIDE SEQUENCE</scope>
</reference>
<accession>A0A645BG91</accession>
<evidence type="ECO:0000259" key="1">
    <source>
        <dbReference type="Pfam" id="PF04965"/>
    </source>
</evidence>
<name>A0A645BG91_9ZZZZ</name>
<dbReference type="InterPro" id="IPR007048">
    <property type="entry name" value="IraD/Gp25-like"/>
</dbReference>
<gene>
    <name evidence="2" type="ORF">SDC9_111243</name>
</gene>
<proteinExistence type="predicted"/>